<dbReference type="Proteomes" id="UP000775179">
    <property type="component" value="Unassembled WGS sequence"/>
</dbReference>
<protein>
    <submittedName>
        <fullName evidence="3">Polysaccharide deacetylase</fullName>
    </submittedName>
</protein>
<accession>A0ABD4RK16</accession>
<comment type="caution">
    <text evidence="3">The sequence shown here is derived from an EMBL/GenBank/DDBJ whole genome shotgun (WGS) entry which is preliminary data.</text>
</comment>
<evidence type="ECO:0000259" key="2">
    <source>
        <dbReference type="PROSITE" id="PS51677"/>
    </source>
</evidence>
<dbReference type="PROSITE" id="PS51677">
    <property type="entry name" value="NODB"/>
    <property type="match status" value="1"/>
</dbReference>
<evidence type="ECO:0000313" key="4">
    <source>
        <dbReference type="Proteomes" id="UP000775179"/>
    </source>
</evidence>
<sequence>MNLLALNRSVLEYMKKKKRFIAFIGVLILCIVTVTIISSKIKNNTVDIKADEIEQKKDKDDSNADKNTTKEITLDNSNYLSLENDPNADDASVVLPETMYKWNFQRTDNRKIAYLTFDDGPSENVTIPILDVLKENNIKATFFTLGTSIEDTPKSGEILKRMAKEGHAIANHGYSHNYKLLYPNGWIDVNTFMNDMNKNRQILKEKLGKDFDTRVIRMPGGHCSWNGITALDQELAKQGLYQTDWNTLNGDAEGNNHTPEQLLSRLKDTLEQFDYDTVIVLMHDSTSKQTTAQYLQSAIDYLRAKGFEFRTLK</sequence>
<dbReference type="InterPro" id="IPR002509">
    <property type="entry name" value="NODB_dom"/>
</dbReference>
<keyword evidence="1" id="KW-0812">Transmembrane</keyword>
<dbReference type="AlphaFoldDB" id="A0ABD4RK16"/>
<name>A0ABD4RK16_9CLOT</name>
<proteinExistence type="predicted"/>
<dbReference type="PANTHER" id="PTHR10587:SF125">
    <property type="entry name" value="POLYSACCHARIDE DEACETYLASE YHEN-RELATED"/>
    <property type="match status" value="1"/>
</dbReference>
<dbReference type="EMBL" id="JAIFTX010000031">
    <property type="protein sequence ID" value="MBX7291666.1"/>
    <property type="molecule type" value="Genomic_DNA"/>
</dbReference>
<dbReference type="InterPro" id="IPR011330">
    <property type="entry name" value="Glyco_hydro/deAcase_b/a-brl"/>
</dbReference>
<feature type="domain" description="NodB homology" evidence="2">
    <location>
        <begin position="111"/>
        <end position="310"/>
    </location>
</feature>
<keyword evidence="1" id="KW-1133">Transmembrane helix</keyword>
<keyword evidence="1" id="KW-0472">Membrane</keyword>
<evidence type="ECO:0000256" key="1">
    <source>
        <dbReference type="SAM" id="Phobius"/>
    </source>
</evidence>
<evidence type="ECO:0000313" key="3">
    <source>
        <dbReference type="EMBL" id="MBX7291666.1"/>
    </source>
</evidence>
<dbReference type="InterPro" id="IPR050248">
    <property type="entry name" value="Polysacc_deacetylase_ArnD"/>
</dbReference>
<feature type="transmembrane region" description="Helical" evidence="1">
    <location>
        <begin position="20"/>
        <end position="39"/>
    </location>
</feature>
<dbReference type="CDD" id="cd10944">
    <property type="entry name" value="CE4_SmPgdA_like"/>
    <property type="match status" value="1"/>
</dbReference>
<organism evidence="3 4">
    <name type="scientific">Clostridium chauvoei</name>
    <dbReference type="NCBI Taxonomy" id="46867"/>
    <lineage>
        <taxon>Bacteria</taxon>
        <taxon>Bacillati</taxon>
        <taxon>Bacillota</taxon>
        <taxon>Clostridia</taxon>
        <taxon>Eubacteriales</taxon>
        <taxon>Clostridiaceae</taxon>
        <taxon>Clostridium</taxon>
    </lineage>
</organism>
<gene>
    <name evidence="3" type="ORF">K4H94_11705</name>
</gene>
<dbReference type="SUPFAM" id="SSF88713">
    <property type="entry name" value="Glycoside hydrolase/deacetylase"/>
    <property type="match status" value="1"/>
</dbReference>
<reference evidence="3 4" key="1">
    <citation type="submission" date="2021-08" db="EMBL/GenBank/DDBJ databases">
        <title>Genome sequence analysis of Clostridium chauvoei strains of European origin and evaluation of typing options for outbreak investigations.</title>
        <authorList>
            <person name="Abdel-Glil M."/>
            <person name="Thomas P."/>
            <person name="Seyboldt C."/>
        </authorList>
    </citation>
    <scope>NUCLEOTIDE SEQUENCE [LARGE SCALE GENOMIC DNA]</scope>
    <source>
        <strain evidence="3 4">S0260-09</strain>
    </source>
</reference>
<dbReference type="PANTHER" id="PTHR10587">
    <property type="entry name" value="GLYCOSYL TRANSFERASE-RELATED"/>
    <property type="match status" value="1"/>
</dbReference>
<dbReference type="Gene3D" id="3.20.20.370">
    <property type="entry name" value="Glycoside hydrolase/deacetylase"/>
    <property type="match status" value="1"/>
</dbReference>
<dbReference type="Pfam" id="PF01522">
    <property type="entry name" value="Polysacc_deac_1"/>
    <property type="match status" value="1"/>
</dbReference>